<dbReference type="EMBL" id="LT670847">
    <property type="protein sequence ID" value="SHM43444.1"/>
    <property type="molecule type" value="Genomic_DNA"/>
</dbReference>
<proteinExistence type="predicted"/>
<dbReference type="AlphaFoldDB" id="A0A1M7IRL7"/>
<evidence type="ECO:0008006" key="4">
    <source>
        <dbReference type="Google" id="ProtNLM"/>
    </source>
</evidence>
<dbReference type="InParanoid" id="A0A1M7IRL7"/>
<organism evidence="2 3">
    <name type="scientific">Vreelandella subglaciescola</name>
    <dbReference type="NCBI Taxonomy" id="29571"/>
    <lineage>
        <taxon>Bacteria</taxon>
        <taxon>Pseudomonadati</taxon>
        <taxon>Pseudomonadota</taxon>
        <taxon>Gammaproteobacteria</taxon>
        <taxon>Oceanospirillales</taxon>
        <taxon>Halomonadaceae</taxon>
        <taxon>Vreelandella</taxon>
    </lineage>
</organism>
<protein>
    <recommendedName>
        <fullName evidence="4">Preprotein translocase subunit YajC</fullName>
    </recommendedName>
</protein>
<evidence type="ECO:0000256" key="1">
    <source>
        <dbReference type="SAM" id="Phobius"/>
    </source>
</evidence>
<name>A0A1M7IRL7_9GAMM</name>
<keyword evidence="1" id="KW-0812">Transmembrane</keyword>
<evidence type="ECO:0000313" key="3">
    <source>
        <dbReference type="Proteomes" id="UP000190911"/>
    </source>
</evidence>
<dbReference type="RefSeq" id="WP_079554781.1">
    <property type="nucleotide sequence ID" value="NZ_LT670847.1"/>
</dbReference>
<keyword evidence="1" id="KW-0472">Membrane</keyword>
<feature type="transmembrane region" description="Helical" evidence="1">
    <location>
        <begin position="6"/>
        <end position="23"/>
    </location>
</feature>
<keyword evidence="3" id="KW-1185">Reference proteome</keyword>
<dbReference type="Proteomes" id="UP000190911">
    <property type="component" value="Chromosome I"/>
</dbReference>
<evidence type="ECO:0000313" key="2">
    <source>
        <dbReference type="EMBL" id="SHM43444.1"/>
    </source>
</evidence>
<keyword evidence="1" id="KW-1133">Transmembrane helix</keyword>
<sequence>MEWLIIGFIVMMVISPVMWLKPSPRQHRHTQLRAMARDNGVEVARQDAPLHLVRGKMPAYRLRYPGEHPGPDFVLVRDAVASAALARYVDGWRFRIAPLRPLPETAQARLKALMALLPDDVLMVQSSEVALTLWWWESGTAESFAPCVDAAAVLRDSLGGYADRPGVRPLAVPSVAPEIR</sequence>
<dbReference type="OrthoDB" id="5731018at2"/>
<gene>
    <name evidence="2" type="ORF">SAMN05878437_2936</name>
</gene>
<reference evidence="2 3" key="1">
    <citation type="submission" date="2016-11" db="EMBL/GenBank/DDBJ databases">
        <authorList>
            <person name="Jaros S."/>
            <person name="Januszkiewicz K."/>
            <person name="Wedrychowicz H."/>
        </authorList>
    </citation>
    <scope>NUCLEOTIDE SEQUENCE [LARGE SCALE GENOMIC DNA]</scope>
    <source>
        <strain evidence="2 3">ACAM 12</strain>
    </source>
</reference>
<accession>A0A1M7IRL7</accession>